<evidence type="ECO:0000313" key="3">
    <source>
        <dbReference type="EMBL" id="MTD54361.1"/>
    </source>
</evidence>
<dbReference type="SUPFAM" id="SSF53850">
    <property type="entry name" value="Periplasmic binding protein-like II"/>
    <property type="match status" value="1"/>
</dbReference>
<protein>
    <recommendedName>
        <fullName evidence="2">Solute-binding protein family 5 domain-containing protein</fullName>
    </recommendedName>
</protein>
<evidence type="ECO:0000313" key="4">
    <source>
        <dbReference type="Proteomes" id="UP000440096"/>
    </source>
</evidence>
<name>A0A6N7Z2R2_9PSEU</name>
<dbReference type="OrthoDB" id="9801912at2"/>
<dbReference type="Gene3D" id="3.40.190.10">
    <property type="entry name" value="Periplasmic binding protein-like II"/>
    <property type="match status" value="1"/>
</dbReference>
<evidence type="ECO:0000259" key="2">
    <source>
        <dbReference type="Pfam" id="PF00496"/>
    </source>
</evidence>
<accession>A0A6N7Z2R2</accession>
<dbReference type="Pfam" id="PF00496">
    <property type="entry name" value="SBP_bac_5"/>
    <property type="match status" value="1"/>
</dbReference>
<dbReference type="Gene3D" id="3.10.105.10">
    <property type="entry name" value="Dipeptide-binding Protein, Domain 3"/>
    <property type="match status" value="1"/>
</dbReference>
<reference evidence="3 4" key="1">
    <citation type="submission" date="2019-11" db="EMBL/GenBank/DDBJ databases">
        <title>Draft genome of Amycolatopsis RM579.</title>
        <authorList>
            <person name="Duangmal K."/>
            <person name="Mingma R."/>
        </authorList>
    </citation>
    <scope>NUCLEOTIDE SEQUENCE [LARGE SCALE GENOMIC DNA]</scope>
    <source>
        <strain evidence="3 4">RM579</strain>
    </source>
</reference>
<dbReference type="EMBL" id="WMBA01000011">
    <property type="protein sequence ID" value="MTD54361.1"/>
    <property type="molecule type" value="Genomic_DNA"/>
</dbReference>
<dbReference type="Proteomes" id="UP000440096">
    <property type="component" value="Unassembled WGS sequence"/>
</dbReference>
<sequence length="101" mass="10908">MVLRLAPQNAASLRRNTDIEVVQNSSWAVGRLSLATQTAPLDNPKVRQALTHAIDRQALVKAVLGGVGGAVGDSWVRPRAGSQSVDDTAEEAPFRRYPRHP</sequence>
<comment type="caution">
    <text evidence="3">The sequence shown here is derived from an EMBL/GenBank/DDBJ whole genome shotgun (WGS) entry which is preliminary data.</text>
</comment>
<keyword evidence="4" id="KW-1185">Reference proteome</keyword>
<gene>
    <name evidence="3" type="ORF">GKO32_10300</name>
</gene>
<proteinExistence type="predicted"/>
<dbReference type="InterPro" id="IPR000914">
    <property type="entry name" value="SBP_5_dom"/>
</dbReference>
<feature type="region of interest" description="Disordered" evidence="1">
    <location>
        <begin position="68"/>
        <end position="101"/>
    </location>
</feature>
<evidence type="ECO:0000256" key="1">
    <source>
        <dbReference type="SAM" id="MobiDB-lite"/>
    </source>
</evidence>
<feature type="domain" description="Solute-binding protein family 5" evidence="2">
    <location>
        <begin position="4"/>
        <end position="70"/>
    </location>
</feature>
<organism evidence="3 4">
    <name type="scientific">Amycolatopsis pithecellobii</name>
    <dbReference type="NCBI Taxonomy" id="664692"/>
    <lineage>
        <taxon>Bacteria</taxon>
        <taxon>Bacillati</taxon>
        <taxon>Actinomycetota</taxon>
        <taxon>Actinomycetes</taxon>
        <taxon>Pseudonocardiales</taxon>
        <taxon>Pseudonocardiaceae</taxon>
        <taxon>Amycolatopsis</taxon>
    </lineage>
</organism>
<dbReference type="AlphaFoldDB" id="A0A6N7Z2R2"/>